<name>A0A2X3K534_ECOLX</name>
<protein>
    <submittedName>
        <fullName evidence="1">Uncharacterized protein</fullName>
    </submittedName>
</protein>
<gene>
    <name evidence="1" type="ORF">NCTC8009_03336</name>
</gene>
<dbReference type="EMBL" id="UARW01000010">
    <property type="protein sequence ID" value="SQD02861.1"/>
    <property type="molecule type" value="Genomic_DNA"/>
</dbReference>
<proteinExistence type="predicted"/>
<dbReference type="AlphaFoldDB" id="A0A2X3K534"/>
<dbReference type="Proteomes" id="UP000250991">
    <property type="component" value="Unassembled WGS sequence"/>
</dbReference>
<accession>A0A2X3K534</accession>
<reference evidence="1 2" key="1">
    <citation type="submission" date="2018-06" db="EMBL/GenBank/DDBJ databases">
        <authorList>
            <consortium name="Pathogen Informatics"/>
            <person name="Doyle S."/>
        </authorList>
    </citation>
    <scope>NUCLEOTIDE SEQUENCE [LARGE SCALE GENOMIC DNA]</scope>
    <source>
        <strain evidence="1 2">NCTC8009</strain>
    </source>
</reference>
<organism evidence="1 2">
    <name type="scientific">Escherichia coli</name>
    <dbReference type="NCBI Taxonomy" id="562"/>
    <lineage>
        <taxon>Bacteria</taxon>
        <taxon>Pseudomonadati</taxon>
        <taxon>Pseudomonadota</taxon>
        <taxon>Gammaproteobacteria</taxon>
        <taxon>Enterobacterales</taxon>
        <taxon>Enterobacteriaceae</taxon>
        <taxon>Escherichia</taxon>
    </lineage>
</organism>
<sequence>MHDDVSCTMTQTLCPHLFPAGLCNDFVLFIDNITHSVLGQTTLFIIRKPSFSGALTAHFELCGKLRINRDLRNDTLIIECDYTKYVIIQHAITRRITAFRNTHRAGG</sequence>
<evidence type="ECO:0000313" key="1">
    <source>
        <dbReference type="EMBL" id="SQD02861.1"/>
    </source>
</evidence>
<evidence type="ECO:0000313" key="2">
    <source>
        <dbReference type="Proteomes" id="UP000250991"/>
    </source>
</evidence>